<comment type="function">
    <text evidence="3">The glycine cleavage system catalyzes the degradation of glycine. The H protein shuttles the methylamine group of glycine from the P protein to the T protein.</text>
</comment>
<dbReference type="InterPro" id="IPR033753">
    <property type="entry name" value="GCV_H/Fam206"/>
</dbReference>
<reference evidence="7" key="1">
    <citation type="submission" date="2019-11" db="EMBL/GenBank/DDBJ databases">
        <title>Isolation and characterization of two novel species in the genus Thiomicrorhabdus.</title>
        <authorList>
            <person name="Mochizuki J."/>
            <person name="Kojima H."/>
            <person name="Fukui M."/>
        </authorList>
    </citation>
    <scope>NUCLEOTIDE SEQUENCE [LARGE SCALE GENOMIC DNA]</scope>
    <source>
        <strain evidence="7">AkT22</strain>
    </source>
</reference>
<dbReference type="GO" id="GO:0009249">
    <property type="term" value="P:protein lipoylation"/>
    <property type="evidence" value="ECO:0007669"/>
    <property type="project" value="TreeGrafter"/>
</dbReference>
<comment type="cofactor">
    <cofactor evidence="3">
        <name>(R)-lipoate</name>
        <dbReference type="ChEBI" id="CHEBI:83088"/>
    </cofactor>
    <text evidence="3">Binds 1 lipoyl cofactor covalently.</text>
</comment>
<dbReference type="EMBL" id="AP021888">
    <property type="protein sequence ID" value="BBP42601.1"/>
    <property type="molecule type" value="Genomic_DNA"/>
</dbReference>
<dbReference type="InterPro" id="IPR017453">
    <property type="entry name" value="GCV_H_sub"/>
</dbReference>
<evidence type="ECO:0000256" key="2">
    <source>
        <dbReference type="ARBA" id="ARBA00022823"/>
    </source>
</evidence>
<protein>
    <recommendedName>
        <fullName evidence="3">Glycine cleavage system H protein</fullName>
    </recommendedName>
</protein>
<keyword evidence="2 3" id="KW-0450">Lipoyl</keyword>
<evidence type="ECO:0000313" key="6">
    <source>
        <dbReference type="EMBL" id="BBP42601.1"/>
    </source>
</evidence>
<accession>A0A6F8PKH2</accession>
<dbReference type="InterPro" id="IPR000089">
    <property type="entry name" value="Biotin_lipoyl"/>
</dbReference>
<dbReference type="PROSITE" id="PS00189">
    <property type="entry name" value="LIPOYL"/>
    <property type="match status" value="1"/>
</dbReference>
<name>A0A6F8PKH2_9GAMM</name>
<feature type="modified residue" description="N6-lipoyllysine" evidence="3 4">
    <location>
        <position position="65"/>
    </location>
</feature>
<dbReference type="InterPro" id="IPR002930">
    <property type="entry name" value="GCV_H"/>
</dbReference>
<dbReference type="InterPro" id="IPR011053">
    <property type="entry name" value="Single_hybrid_motif"/>
</dbReference>
<dbReference type="GO" id="GO:0019464">
    <property type="term" value="P:glycine decarboxylation via glycine cleavage system"/>
    <property type="evidence" value="ECO:0007669"/>
    <property type="project" value="UniProtKB-UniRule"/>
</dbReference>
<feature type="domain" description="Lipoyl-binding" evidence="5">
    <location>
        <begin position="24"/>
        <end position="106"/>
    </location>
</feature>
<evidence type="ECO:0000256" key="1">
    <source>
        <dbReference type="ARBA" id="ARBA00009249"/>
    </source>
</evidence>
<dbReference type="PANTHER" id="PTHR11715:SF3">
    <property type="entry name" value="GLYCINE CLEAVAGE SYSTEM H PROTEIN-RELATED"/>
    <property type="match status" value="1"/>
</dbReference>
<dbReference type="KEGG" id="tzo:THMIRHAT_03470"/>
<dbReference type="GO" id="GO:0005960">
    <property type="term" value="C:glycine cleavage complex"/>
    <property type="evidence" value="ECO:0007669"/>
    <property type="project" value="InterPro"/>
</dbReference>
<proteinExistence type="inferred from homology"/>
<dbReference type="NCBIfam" id="TIGR00527">
    <property type="entry name" value="gcvH"/>
    <property type="match status" value="1"/>
</dbReference>
<dbReference type="Pfam" id="PF01597">
    <property type="entry name" value="GCV_H"/>
    <property type="match status" value="1"/>
</dbReference>
<dbReference type="NCBIfam" id="NF002270">
    <property type="entry name" value="PRK01202.1"/>
    <property type="match status" value="1"/>
</dbReference>
<comment type="subunit">
    <text evidence="3">The glycine cleavage system is composed of four proteins: P, T, L and H.</text>
</comment>
<evidence type="ECO:0000313" key="7">
    <source>
        <dbReference type="Proteomes" id="UP000501466"/>
    </source>
</evidence>
<keyword evidence="7" id="KW-1185">Reference proteome</keyword>
<organism evidence="6 7">
    <name type="scientific">Thiosulfativibrio zosterae</name>
    <dbReference type="NCBI Taxonomy" id="2675053"/>
    <lineage>
        <taxon>Bacteria</taxon>
        <taxon>Pseudomonadati</taxon>
        <taxon>Pseudomonadota</taxon>
        <taxon>Gammaproteobacteria</taxon>
        <taxon>Thiotrichales</taxon>
        <taxon>Piscirickettsiaceae</taxon>
        <taxon>Thiosulfativibrio</taxon>
    </lineage>
</organism>
<evidence type="ECO:0000256" key="3">
    <source>
        <dbReference type="HAMAP-Rule" id="MF_00272"/>
    </source>
</evidence>
<sequence>MSVLPSHLKYAETHEWVYIDQDGLAVVGITDFAQESLGELMSVTFPDEGSDVSATDEVMSLESVKAASTIFAPISGEIVEINEDLEDSPELVNDEPYDGGWLFKIRPHDESELEDLLSDEEYAELVDAQ</sequence>
<dbReference type="PANTHER" id="PTHR11715">
    <property type="entry name" value="GLYCINE CLEAVAGE SYSTEM H PROTEIN"/>
    <property type="match status" value="1"/>
</dbReference>
<dbReference type="PROSITE" id="PS50968">
    <property type="entry name" value="BIOTINYL_LIPOYL"/>
    <property type="match status" value="1"/>
</dbReference>
<dbReference type="InterPro" id="IPR003016">
    <property type="entry name" value="2-oxoA_DH_lipoyl-BS"/>
</dbReference>
<dbReference type="GO" id="GO:0005829">
    <property type="term" value="C:cytosol"/>
    <property type="evidence" value="ECO:0007669"/>
    <property type="project" value="TreeGrafter"/>
</dbReference>
<evidence type="ECO:0000259" key="5">
    <source>
        <dbReference type="PROSITE" id="PS50968"/>
    </source>
</evidence>
<dbReference type="AlphaFoldDB" id="A0A6F8PKH2"/>
<comment type="similarity">
    <text evidence="1 3">Belongs to the GcvH family.</text>
</comment>
<dbReference type="CDD" id="cd06848">
    <property type="entry name" value="GCS_H"/>
    <property type="match status" value="1"/>
</dbReference>
<dbReference type="SUPFAM" id="SSF51230">
    <property type="entry name" value="Single hybrid motif"/>
    <property type="match status" value="1"/>
</dbReference>
<dbReference type="HAMAP" id="MF_00272">
    <property type="entry name" value="GcvH"/>
    <property type="match status" value="1"/>
</dbReference>
<gene>
    <name evidence="3 6" type="primary">gcvH</name>
    <name evidence="6" type="ORF">THMIRHAT_03470</name>
</gene>
<evidence type="ECO:0000256" key="4">
    <source>
        <dbReference type="PIRSR" id="PIRSR617453-50"/>
    </source>
</evidence>
<dbReference type="RefSeq" id="WP_173290169.1">
    <property type="nucleotide sequence ID" value="NZ_AP021888.1"/>
</dbReference>
<dbReference type="Proteomes" id="UP000501466">
    <property type="component" value="Chromosome"/>
</dbReference>
<dbReference type="Gene3D" id="2.40.50.100">
    <property type="match status" value="1"/>
</dbReference>